<comment type="caution">
    <text evidence="17">The sequence shown here is derived from an EMBL/GenBank/DDBJ whole genome shotgun (WGS) entry which is preliminary data.</text>
</comment>
<dbReference type="Gene3D" id="3.40.50.2020">
    <property type="match status" value="1"/>
</dbReference>
<dbReference type="Proteomes" id="UP000886865">
    <property type="component" value="Unassembled WGS sequence"/>
</dbReference>
<comment type="pathway">
    <text evidence="3 15">Purine metabolism; IMP biosynthesis via salvage pathway; IMP from hypoxanthine: step 1/1.</text>
</comment>
<dbReference type="EC" id="2.4.2.8" evidence="5 15"/>
<evidence type="ECO:0000256" key="5">
    <source>
        <dbReference type="ARBA" id="ARBA00011895"/>
    </source>
</evidence>
<dbReference type="NCBIfam" id="TIGR01203">
    <property type="entry name" value="HGPRTase"/>
    <property type="match status" value="1"/>
</dbReference>
<keyword evidence="11 15" id="KW-0547">Nucleotide-binding</keyword>
<dbReference type="GO" id="GO:0032264">
    <property type="term" value="P:IMP salvage"/>
    <property type="evidence" value="ECO:0007669"/>
    <property type="project" value="TreeGrafter"/>
</dbReference>
<evidence type="ECO:0000256" key="12">
    <source>
        <dbReference type="ARBA" id="ARBA00022842"/>
    </source>
</evidence>
<dbReference type="GO" id="GO:0006178">
    <property type="term" value="P:guanine salvage"/>
    <property type="evidence" value="ECO:0007669"/>
    <property type="project" value="TreeGrafter"/>
</dbReference>
<dbReference type="PANTHER" id="PTHR43340">
    <property type="entry name" value="HYPOXANTHINE-GUANINE PHOSPHORIBOSYLTRANSFERASE"/>
    <property type="match status" value="1"/>
</dbReference>
<dbReference type="GO" id="GO:0000166">
    <property type="term" value="F:nucleotide binding"/>
    <property type="evidence" value="ECO:0007669"/>
    <property type="project" value="UniProtKB-KW"/>
</dbReference>
<evidence type="ECO:0000313" key="17">
    <source>
        <dbReference type="EMBL" id="HIS73858.1"/>
    </source>
</evidence>
<sequence length="175" mass="20050">MSDKELKVLIDEKTLTQRIEELANDINDYYGEKEELTIVCVLKGAVMFFCELSKHLKMPVRMEFVSLSSYGDAQKSSGKVSALNLSLPPLENKNVLVVEDIMDTGLTLNFLLDFMRSKCKAKDVKLAVMFDKKCARKFPLKPDFSAFDIDDKFIVGFGLDYMELQRNLPYIGYYE</sequence>
<gene>
    <name evidence="17" type="primary">hpt</name>
    <name evidence="17" type="ORF">IAA86_02420</name>
</gene>
<organism evidence="17 18">
    <name type="scientific">Candidatus Galligastranaerophilus intestinavium</name>
    <dbReference type="NCBI Taxonomy" id="2840836"/>
    <lineage>
        <taxon>Bacteria</taxon>
        <taxon>Candidatus Galligastranaerophilus</taxon>
    </lineage>
</organism>
<evidence type="ECO:0000256" key="2">
    <source>
        <dbReference type="ARBA" id="ARBA00004496"/>
    </source>
</evidence>
<dbReference type="Pfam" id="PF00156">
    <property type="entry name" value="Pribosyltran"/>
    <property type="match status" value="1"/>
</dbReference>
<dbReference type="GO" id="GO:0032263">
    <property type="term" value="P:GMP salvage"/>
    <property type="evidence" value="ECO:0007669"/>
    <property type="project" value="TreeGrafter"/>
</dbReference>
<evidence type="ECO:0000256" key="11">
    <source>
        <dbReference type="ARBA" id="ARBA00022741"/>
    </source>
</evidence>
<dbReference type="InterPro" id="IPR050408">
    <property type="entry name" value="HGPRT"/>
</dbReference>
<evidence type="ECO:0000256" key="14">
    <source>
        <dbReference type="ARBA" id="ARBA00049402"/>
    </source>
</evidence>
<keyword evidence="9 15" id="KW-0479">Metal-binding</keyword>
<keyword evidence="8 15" id="KW-0808">Transferase</keyword>
<reference evidence="17" key="2">
    <citation type="journal article" date="2021" name="PeerJ">
        <title>Extensive microbial diversity within the chicken gut microbiome revealed by metagenomics and culture.</title>
        <authorList>
            <person name="Gilroy R."/>
            <person name="Ravi A."/>
            <person name="Getino M."/>
            <person name="Pursley I."/>
            <person name="Horton D.L."/>
            <person name="Alikhan N.F."/>
            <person name="Baker D."/>
            <person name="Gharbi K."/>
            <person name="Hall N."/>
            <person name="Watson M."/>
            <person name="Adriaenssens E.M."/>
            <person name="Foster-Nyarko E."/>
            <person name="Jarju S."/>
            <person name="Secka A."/>
            <person name="Antonio M."/>
            <person name="Oren A."/>
            <person name="Chaudhuri R.R."/>
            <person name="La Ragione R."/>
            <person name="Hildebrand F."/>
            <person name="Pallen M.J."/>
        </authorList>
    </citation>
    <scope>NUCLEOTIDE SEQUENCE</scope>
    <source>
        <strain evidence="17">CHK152-2871</strain>
    </source>
</reference>
<comment type="similarity">
    <text evidence="4 15">Belongs to the purine/pyrimidine phosphoribosyltransferase family.</text>
</comment>
<comment type="catalytic activity">
    <reaction evidence="14">
        <text>IMP + diphosphate = hypoxanthine + 5-phospho-alpha-D-ribose 1-diphosphate</text>
        <dbReference type="Rhea" id="RHEA:17973"/>
        <dbReference type="ChEBI" id="CHEBI:17368"/>
        <dbReference type="ChEBI" id="CHEBI:33019"/>
        <dbReference type="ChEBI" id="CHEBI:58017"/>
        <dbReference type="ChEBI" id="CHEBI:58053"/>
        <dbReference type="EC" id="2.4.2.8"/>
    </reaction>
    <physiologicalReaction direction="right-to-left" evidence="14">
        <dbReference type="Rhea" id="RHEA:17975"/>
    </physiologicalReaction>
</comment>
<comment type="cofactor">
    <cofactor evidence="1 15">
        <name>Mg(2+)</name>
        <dbReference type="ChEBI" id="CHEBI:18420"/>
    </cofactor>
</comment>
<dbReference type="AlphaFoldDB" id="A0A9D1FHK8"/>
<evidence type="ECO:0000256" key="8">
    <source>
        <dbReference type="ARBA" id="ARBA00022679"/>
    </source>
</evidence>
<dbReference type="GO" id="GO:0004422">
    <property type="term" value="F:hypoxanthine phosphoribosyltransferase activity"/>
    <property type="evidence" value="ECO:0007669"/>
    <property type="project" value="InterPro"/>
</dbReference>
<dbReference type="SUPFAM" id="SSF53271">
    <property type="entry name" value="PRTase-like"/>
    <property type="match status" value="1"/>
</dbReference>
<protein>
    <recommendedName>
        <fullName evidence="5 15">Hypoxanthine phosphoribosyltransferase</fullName>
        <ecNumber evidence="5 15">2.4.2.8</ecNumber>
    </recommendedName>
</protein>
<comment type="subcellular location">
    <subcellularLocation>
        <location evidence="2 15">Cytoplasm</location>
    </subcellularLocation>
</comment>
<keyword evidence="12 15" id="KW-0460">Magnesium</keyword>
<evidence type="ECO:0000313" key="18">
    <source>
        <dbReference type="Proteomes" id="UP000886865"/>
    </source>
</evidence>
<evidence type="ECO:0000256" key="13">
    <source>
        <dbReference type="ARBA" id="ARBA00048811"/>
    </source>
</evidence>
<dbReference type="GO" id="GO:0046100">
    <property type="term" value="P:hypoxanthine metabolic process"/>
    <property type="evidence" value="ECO:0007669"/>
    <property type="project" value="TreeGrafter"/>
</dbReference>
<dbReference type="InterPro" id="IPR005904">
    <property type="entry name" value="Hxn_phspho_trans"/>
</dbReference>
<keyword evidence="7 15" id="KW-0328">Glycosyltransferase</keyword>
<reference evidence="17" key="1">
    <citation type="submission" date="2020-10" db="EMBL/GenBank/DDBJ databases">
        <authorList>
            <person name="Gilroy R."/>
        </authorList>
    </citation>
    <scope>NUCLEOTIDE SEQUENCE</scope>
    <source>
        <strain evidence="17">CHK152-2871</strain>
    </source>
</reference>
<evidence type="ECO:0000256" key="15">
    <source>
        <dbReference type="RuleBase" id="RU364099"/>
    </source>
</evidence>
<feature type="domain" description="Phosphoribosyltransferase" evidence="16">
    <location>
        <begin position="14"/>
        <end position="161"/>
    </location>
</feature>
<evidence type="ECO:0000256" key="1">
    <source>
        <dbReference type="ARBA" id="ARBA00001946"/>
    </source>
</evidence>
<dbReference type="PANTHER" id="PTHR43340:SF1">
    <property type="entry name" value="HYPOXANTHINE PHOSPHORIBOSYLTRANSFERASE"/>
    <property type="match status" value="1"/>
</dbReference>
<dbReference type="InterPro" id="IPR029057">
    <property type="entry name" value="PRTase-like"/>
</dbReference>
<dbReference type="EMBL" id="DVJQ01000021">
    <property type="protein sequence ID" value="HIS73858.1"/>
    <property type="molecule type" value="Genomic_DNA"/>
</dbReference>
<keyword evidence="6 15" id="KW-0963">Cytoplasm</keyword>
<keyword evidence="10 15" id="KW-0660">Purine salvage</keyword>
<evidence type="ECO:0000256" key="10">
    <source>
        <dbReference type="ARBA" id="ARBA00022726"/>
    </source>
</evidence>
<proteinExistence type="inferred from homology"/>
<name>A0A9D1FHK8_9BACT</name>
<evidence type="ECO:0000256" key="7">
    <source>
        <dbReference type="ARBA" id="ARBA00022676"/>
    </source>
</evidence>
<dbReference type="CDD" id="cd06223">
    <property type="entry name" value="PRTases_typeI"/>
    <property type="match status" value="1"/>
</dbReference>
<evidence type="ECO:0000256" key="3">
    <source>
        <dbReference type="ARBA" id="ARBA00004669"/>
    </source>
</evidence>
<dbReference type="InterPro" id="IPR000836">
    <property type="entry name" value="PRTase_dom"/>
</dbReference>
<dbReference type="GO" id="GO:0005829">
    <property type="term" value="C:cytosol"/>
    <property type="evidence" value="ECO:0007669"/>
    <property type="project" value="TreeGrafter"/>
</dbReference>
<evidence type="ECO:0000256" key="6">
    <source>
        <dbReference type="ARBA" id="ARBA00022490"/>
    </source>
</evidence>
<accession>A0A9D1FHK8</accession>
<dbReference type="GO" id="GO:0000287">
    <property type="term" value="F:magnesium ion binding"/>
    <property type="evidence" value="ECO:0007669"/>
    <property type="project" value="TreeGrafter"/>
</dbReference>
<dbReference type="GO" id="GO:0006166">
    <property type="term" value="P:purine ribonucleoside salvage"/>
    <property type="evidence" value="ECO:0007669"/>
    <property type="project" value="UniProtKB-KW"/>
</dbReference>
<evidence type="ECO:0000256" key="4">
    <source>
        <dbReference type="ARBA" id="ARBA00008391"/>
    </source>
</evidence>
<comment type="catalytic activity">
    <reaction evidence="13">
        <text>GMP + diphosphate = guanine + 5-phospho-alpha-D-ribose 1-diphosphate</text>
        <dbReference type="Rhea" id="RHEA:25424"/>
        <dbReference type="ChEBI" id="CHEBI:16235"/>
        <dbReference type="ChEBI" id="CHEBI:33019"/>
        <dbReference type="ChEBI" id="CHEBI:58017"/>
        <dbReference type="ChEBI" id="CHEBI:58115"/>
        <dbReference type="EC" id="2.4.2.8"/>
    </reaction>
    <physiologicalReaction direction="right-to-left" evidence="13">
        <dbReference type="Rhea" id="RHEA:25426"/>
    </physiologicalReaction>
</comment>
<evidence type="ECO:0000256" key="9">
    <source>
        <dbReference type="ARBA" id="ARBA00022723"/>
    </source>
</evidence>
<evidence type="ECO:0000259" key="16">
    <source>
        <dbReference type="Pfam" id="PF00156"/>
    </source>
</evidence>